<protein>
    <submittedName>
        <fullName evidence="1">TonB-dependent receptor</fullName>
    </submittedName>
</protein>
<proteinExistence type="predicted"/>
<dbReference type="Proteomes" id="UP000566711">
    <property type="component" value="Unassembled WGS sequence"/>
</dbReference>
<keyword evidence="3" id="KW-1185">Reference proteome</keyword>
<dbReference type="AlphaFoldDB" id="A0A7W2EN43"/>
<name>A0A7W2EN43_9BURK</name>
<comment type="caution">
    <text evidence="1">The sequence shown here is derived from an EMBL/GenBank/DDBJ whole genome shotgun (WGS) entry which is preliminary data.</text>
</comment>
<dbReference type="EMBL" id="JACEZS010000091">
    <property type="protein sequence ID" value="MBA5608877.1"/>
    <property type="molecule type" value="Genomic_DNA"/>
</dbReference>
<feature type="non-terminal residue" evidence="1">
    <location>
        <position position="90"/>
    </location>
</feature>
<feature type="non-terminal residue" evidence="1">
    <location>
        <position position="1"/>
    </location>
</feature>
<accession>A0A7W2EN43</accession>
<evidence type="ECO:0000313" key="3">
    <source>
        <dbReference type="Proteomes" id="UP000566711"/>
    </source>
</evidence>
<evidence type="ECO:0000313" key="1">
    <source>
        <dbReference type="EMBL" id="MBA5608877.1"/>
    </source>
</evidence>
<sequence length="90" mass="9731">DLPTPAGKLYFTAGAQSRDASSAAWARGGVGSDDIPSRNSAAMYPNGFVPFINGKIDDQYATIGHRGQIGEWNADFSQTYGYNKMMYDIS</sequence>
<keyword evidence="1" id="KW-0675">Receptor</keyword>
<evidence type="ECO:0000313" key="2">
    <source>
        <dbReference type="EMBL" id="MBA5608878.1"/>
    </source>
</evidence>
<organism evidence="1 3">
    <name type="scientific">Rugamonas fusca</name>
    <dbReference type="NCBI Taxonomy" id="2758568"/>
    <lineage>
        <taxon>Bacteria</taxon>
        <taxon>Pseudomonadati</taxon>
        <taxon>Pseudomonadota</taxon>
        <taxon>Betaproteobacteria</taxon>
        <taxon>Burkholderiales</taxon>
        <taxon>Oxalobacteraceae</taxon>
        <taxon>Telluria group</taxon>
        <taxon>Rugamonas</taxon>
    </lineage>
</organism>
<gene>
    <name evidence="1" type="ORF">H3H36_26470</name>
    <name evidence="2" type="ORF">H3H36_26475</name>
</gene>
<dbReference type="EMBL" id="JACEZS010000092">
    <property type="protein sequence ID" value="MBA5608878.1"/>
    <property type="molecule type" value="Genomic_DNA"/>
</dbReference>
<reference evidence="1 3" key="1">
    <citation type="submission" date="2020-07" db="EMBL/GenBank/DDBJ databases">
        <title>Novel species isolated from subtropical streams in China.</title>
        <authorList>
            <person name="Lu H."/>
        </authorList>
    </citation>
    <scope>NUCLEOTIDE SEQUENCE [LARGE SCALE GENOMIC DNA]</scope>
    <source>
        <strain evidence="1 3">FT3S</strain>
    </source>
</reference>